<evidence type="ECO:0000259" key="2">
    <source>
        <dbReference type="Pfam" id="PF20172"/>
    </source>
</evidence>
<dbReference type="InterPro" id="IPR013762">
    <property type="entry name" value="Integrase-like_cat_sf"/>
</dbReference>
<organism evidence="3 4">
    <name type="scientific">Agrobacterium larrymoorei</name>
    <dbReference type="NCBI Taxonomy" id="160699"/>
    <lineage>
        <taxon>Bacteria</taxon>
        <taxon>Pseudomonadati</taxon>
        <taxon>Pseudomonadota</taxon>
        <taxon>Alphaproteobacteria</taxon>
        <taxon>Hyphomicrobiales</taxon>
        <taxon>Rhizobiaceae</taxon>
        <taxon>Rhizobium/Agrobacterium group</taxon>
        <taxon>Agrobacterium</taxon>
    </lineage>
</organism>
<dbReference type="Gene3D" id="1.10.443.10">
    <property type="entry name" value="Intergrase catalytic core"/>
    <property type="match status" value="1"/>
</dbReference>
<reference evidence="3" key="1">
    <citation type="submission" date="2023-05" db="EMBL/GenBank/DDBJ databases">
        <title>Complete genome sequence of Agrobacterium larrymoorei CFBP5477.</title>
        <authorList>
            <person name="Yen H.-C."/>
            <person name="Chou L."/>
            <person name="Lin Y.-C."/>
            <person name="Lai E.-M."/>
            <person name="Kuo C.-H."/>
        </authorList>
    </citation>
    <scope>NUCLEOTIDE SEQUENCE</scope>
    <source>
        <strain evidence="3">CFBP5477</strain>
    </source>
</reference>
<evidence type="ECO:0000313" key="3">
    <source>
        <dbReference type="EMBL" id="WHA41926.1"/>
    </source>
</evidence>
<dbReference type="Pfam" id="PF20172">
    <property type="entry name" value="DUF6538"/>
    <property type="match status" value="1"/>
</dbReference>
<dbReference type="InterPro" id="IPR011010">
    <property type="entry name" value="DNA_brk_join_enz"/>
</dbReference>
<proteinExistence type="predicted"/>
<dbReference type="GO" id="GO:0006310">
    <property type="term" value="P:DNA recombination"/>
    <property type="evidence" value="ECO:0007669"/>
    <property type="project" value="UniProtKB-KW"/>
</dbReference>
<name>A0AAF0H8R5_9HYPH</name>
<dbReference type="AlphaFoldDB" id="A0AAF0H8R5"/>
<evidence type="ECO:0000256" key="1">
    <source>
        <dbReference type="ARBA" id="ARBA00023172"/>
    </source>
</evidence>
<accession>A0AAF0H8R5</accession>
<sequence>MKKISKELANLYRNDSGIYVFRKVIPIKLRELAGKSEFKISLKTSEISEAVANYEVAKRTTDGMLADLKRGKPLKEAITFDTAAGIAKAQGRALKPLENLLANESELLAAFSEWSRLPNKTPQNFKSYFNADRGDIKISELVEAFQRNAADELASLNEKDLRKKLAPHHLACKELISHLGYDKEVRNISLDDALSFEGYLRGRIAAKDLKPNSANKRFFSLRVLIKSYHRSIGVRTKHIDTPFDEMKFAEHVISRNPFSIAFIKKNWLQVGVFDGLNVEARCILFAMLDTGCGFKELCGLDPKTDIQLNSPFPHIIIKVSEERSLKTGYRTRKIPLVGYALKAFKECPSGFPRYRGQSGYENASATINKFLKKNGLNEMGACTAIGLRHLFKDRLREHAVQEELQDRLMGHKTHGMGPNYGNGFTMKHFYGAMKKIEGDFTQFDILD</sequence>
<dbReference type="SUPFAM" id="SSF56349">
    <property type="entry name" value="DNA breaking-rejoining enzymes"/>
    <property type="match status" value="1"/>
</dbReference>
<dbReference type="InterPro" id="IPR046668">
    <property type="entry name" value="DUF6538"/>
</dbReference>
<evidence type="ECO:0000313" key="4">
    <source>
        <dbReference type="Proteomes" id="UP000298664"/>
    </source>
</evidence>
<feature type="domain" description="DUF6538" evidence="2">
    <location>
        <begin position="10"/>
        <end position="68"/>
    </location>
</feature>
<dbReference type="EMBL" id="CP124733">
    <property type="protein sequence ID" value="WHA41926.1"/>
    <property type="molecule type" value="Genomic_DNA"/>
</dbReference>
<gene>
    <name evidence="3" type="ORF">CFBP5477_004660</name>
</gene>
<dbReference type="Proteomes" id="UP000298664">
    <property type="component" value="Chromosome Circular"/>
</dbReference>
<dbReference type="GO" id="GO:0015074">
    <property type="term" value="P:DNA integration"/>
    <property type="evidence" value="ECO:0007669"/>
    <property type="project" value="InterPro"/>
</dbReference>
<dbReference type="RefSeq" id="WP_137393893.1">
    <property type="nucleotide sequence ID" value="NZ_CP124733.1"/>
</dbReference>
<dbReference type="GO" id="GO:0003677">
    <property type="term" value="F:DNA binding"/>
    <property type="evidence" value="ECO:0007669"/>
    <property type="project" value="InterPro"/>
</dbReference>
<protein>
    <recommendedName>
        <fullName evidence="2">DUF6538 domain-containing protein</fullName>
    </recommendedName>
</protein>
<keyword evidence="1" id="KW-0233">DNA recombination</keyword>